<reference evidence="4" key="1">
    <citation type="submission" date="2017-02" db="UniProtKB">
        <authorList>
            <consortium name="WormBaseParasite"/>
        </authorList>
    </citation>
    <scope>IDENTIFICATION</scope>
</reference>
<reference evidence="2 3" key="2">
    <citation type="submission" date="2018-10" db="EMBL/GenBank/DDBJ databases">
        <authorList>
            <consortium name="Pathogen Informatics"/>
        </authorList>
    </citation>
    <scope>NUCLEOTIDE SEQUENCE [LARGE SCALE GENOMIC DNA]</scope>
</reference>
<evidence type="ECO:0000313" key="4">
    <source>
        <dbReference type="WBParaSite" id="EVEC_0001006701-mRNA-1"/>
    </source>
</evidence>
<dbReference type="WBParaSite" id="EVEC_0001006701-mRNA-1">
    <property type="protein sequence ID" value="EVEC_0001006701-mRNA-1"/>
    <property type="gene ID" value="EVEC_0001006701"/>
</dbReference>
<name>A0A0N4VGX8_ENTVE</name>
<feature type="region of interest" description="Disordered" evidence="1">
    <location>
        <begin position="54"/>
        <end position="91"/>
    </location>
</feature>
<dbReference type="AlphaFoldDB" id="A0A0N4VGX8"/>
<accession>A0A0N4VGX8</accession>
<proteinExistence type="predicted"/>
<sequence>MSGRRKAAPIKVLELREDGVCESGLELSPCTSSDLFKEQQDGVESASFLRTGMIDKLNDDNSKDRDASPSTTEECEGGTNANDCVPPSSATSSVEFSCSMKSDASTVSDHASLFVSFFDVRHITQQDIFDASKSENE</sequence>
<feature type="compositionally biased region" description="Basic and acidic residues" evidence="1">
    <location>
        <begin position="56"/>
        <end position="67"/>
    </location>
</feature>
<keyword evidence="3" id="KW-1185">Reference proteome</keyword>
<dbReference type="EMBL" id="UXUI01010040">
    <property type="protein sequence ID" value="VDD94673.1"/>
    <property type="molecule type" value="Genomic_DNA"/>
</dbReference>
<organism evidence="4">
    <name type="scientific">Enterobius vermicularis</name>
    <name type="common">Human pinworm</name>
    <dbReference type="NCBI Taxonomy" id="51028"/>
    <lineage>
        <taxon>Eukaryota</taxon>
        <taxon>Metazoa</taxon>
        <taxon>Ecdysozoa</taxon>
        <taxon>Nematoda</taxon>
        <taxon>Chromadorea</taxon>
        <taxon>Rhabditida</taxon>
        <taxon>Spirurina</taxon>
        <taxon>Oxyuridomorpha</taxon>
        <taxon>Oxyuroidea</taxon>
        <taxon>Oxyuridae</taxon>
        <taxon>Enterobius</taxon>
    </lineage>
</organism>
<dbReference type="Proteomes" id="UP000274131">
    <property type="component" value="Unassembled WGS sequence"/>
</dbReference>
<protein>
    <submittedName>
        <fullName evidence="2 4">Uncharacterized protein</fullName>
    </submittedName>
</protein>
<evidence type="ECO:0000313" key="3">
    <source>
        <dbReference type="Proteomes" id="UP000274131"/>
    </source>
</evidence>
<gene>
    <name evidence="2" type="ORF">EVEC_LOCUS9424</name>
</gene>
<evidence type="ECO:0000256" key="1">
    <source>
        <dbReference type="SAM" id="MobiDB-lite"/>
    </source>
</evidence>
<evidence type="ECO:0000313" key="2">
    <source>
        <dbReference type="EMBL" id="VDD94673.1"/>
    </source>
</evidence>